<dbReference type="PANTHER" id="PTHR46124:SF4">
    <property type="entry name" value="HYDROLASE TATD"/>
    <property type="match status" value="1"/>
</dbReference>
<organism evidence="2 3">
    <name type="scientific">Silvanigrella paludirubra</name>
    <dbReference type="NCBI Taxonomy" id="2499159"/>
    <lineage>
        <taxon>Bacteria</taxon>
        <taxon>Pseudomonadati</taxon>
        <taxon>Bdellovibrionota</taxon>
        <taxon>Oligoflexia</taxon>
        <taxon>Silvanigrellales</taxon>
        <taxon>Silvanigrellaceae</taxon>
        <taxon>Silvanigrella</taxon>
    </lineage>
</organism>
<dbReference type="PIRSF" id="PIRSF005902">
    <property type="entry name" value="DNase_TatD"/>
    <property type="match status" value="1"/>
</dbReference>
<proteinExistence type="predicted"/>
<dbReference type="AlphaFoldDB" id="A0A6N6VX44"/>
<feature type="binding site" evidence="1">
    <location>
        <position position="188"/>
    </location>
    <ligand>
        <name>a divalent metal cation</name>
        <dbReference type="ChEBI" id="CHEBI:60240"/>
        <label>2</label>
    </ligand>
</feature>
<evidence type="ECO:0000313" key="2">
    <source>
        <dbReference type="EMBL" id="KAB8039452.1"/>
    </source>
</evidence>
<evidence type="ECO:0000256" key="1">
    <source>
        <dbReference type="PIRSR" id="PIRSR005902-1"/>
    </source>
</evidence>
<dbReference type="Proteomes" id="UP000437748">
    <property type="component" value="Unassembled WGS sequence"/>
</dbReference>
<dbReference type="OrthoDB" id="5291387at2"/>
<feature type="binding site" evidence="1">
    <location>
        <position position="214"/>
    </location>
    <ligand>
        <name>a divalent metal cation</name>
        <dbReference type="ChEBI" id="CHEBI:60240"/>
        <label>2</label>
    </ligand>
</feature>
<gene>
    <name evidence="2" type="ORF">GCL60_04145</name>
</gene>
<dbReference type="GO" id="GO:0005829">
    <property type="term" value="C:cytosol"/>
    <property type="evidence" value="ECO:0007669"/>
    <property type="project" value="TreeGrafter"/>
</dbReference>
<sequence length="319" mass="36327">MSSWEGFFCLNPNILVLDSHFHLNYLNSLKLTLEKAIKKNVVTGIVAGVWNEDTLENLSFSMDPNLNSILCFLSKEMDIKNSFDLNKFSCFLSHGLHPMYVHEKWILENGKLNNEKISNDLSEFNQILLNNKNKIWAIGETGFDLSNDILKHKNCNSLTKQNLIEIQNIAFENCIQAAINYKLPVILHLRAPWNLCIQKIKWAKNQGVNNMMIHCYSGPAEELKILSKLSIYCSFGAVPTWQKATKNRDAFLKCDPLFRMLETDSPDLPPEIPGVGKLTENEPANLIEISKILAAHLNKTDIELIKSSNENAFRFLGIF</sequence>
<feature type="binding site" evidence="1">
    <location>
        <position position="140"/>
    </location>
    <ligand>
        <name>a divalent metal cation</name>
        <dbReference type="ChEBI" id="CHEBI:60240"/>
        <label>1</label>
    </ligand>
</feature>
<dbReference type="EMBL" id="WFLM01000002">
    <property type="protein sequence ID" value="KAB8039452.1"/>
    <property type="molecule type" value="Genomic_DNA"/>
</dbReference>
<name>A0A6N6VX44_9BACT</name>
<dbReference type="InterPro" id="IPR001130">
    <property type="entry name" value="TatD-like"/>
</dbReference>
<accession>A0A6N6VX44</accession>
<reference evidence="2 3" key="1">
    <citation type="submission" date="2019-10" db="EMBL/GenBank/DDBJ databases">
        <title>New species of Slilvanegrellaceae.</title>
        <authorList>
            <person name="Pitt A."/>
            <person name="Hahn M.W."/>
        </authorList>
    </citation>
    <scope>NUCLEOTIDE SEQUENCE [LARGE SCALE GENOMIC DNA]</scope>
    <source>
        <strain evidence="2 3">SP-Ram-0.45-NSY-1</strain>
    </source>
</reference>
<dbReference type="RefSeq" id="WP_153418677.1">
    <property type="nucleotide sequence ID" value="NZ_WFLM01000002.1"/>
</dbReference>
<protein>
    <submittedName>
        <fullName evidence="2">Uncharacterized protein</fullName>
    </submittedName>
</protein>
<evidence type="ECO:0000313" key="3">
    <source>
        <dbReference type="Proteomes" id="UP000437748"/>
    </source>
</evidence>
<dbReference type="PANTHER" id="PTHR46124">
    <property type="entry name" value="D-AMINOACYL-TRNA DEACYLASE"/>
    <property type="match status" value="1"/>
</dbReference>
<dbReference type="GO" id="GO:0016788">
    <property type="term" value="F:hydrolase activity, acting on ester bonds"/>
    <property type="evidence" value="ECO:0007669"/>
    <property type="project" value="InterPro"/>
</dbReference>
<keyword evidence="3" id="KW-1185">Reference proteome</keyword>
<dbReference type="InterPro" id="IPR032466">
    <property type="entry name" value="Metal_Hydrolase"/>
</dbReference>
<dbReference type="Pfam" id="PF01026">
    <property type="entry name" value="TatD_DNase"/>
    <property type="match status" value="1"/>
</dbReference>
<feature type="binding site" evidence="1">
    <location>
        <position position="264"/>
    </location>
    <ligand>
        <name>a divalent metal cation</name>
        <dbReference type="ChEBI" id="CHEBI:60240"/>
        <label>1</label>
    </ligand>
</feature>
<dbReference type="GO" id="GO:0046872">
    <property type="term" value="F:metal ion binding"/>
    <property type="evidence" value="ECO:0007669"/>
    <property type="project" value="UniProtKB-KW"/>
</dbReference>
<dbReference type="SUPFAM" id="SSF51556">
    <property type="entry name" value="Metallo-dependent hydrolases"/>
    <property type="match status" value="1"/>
</dbReference>
<dbReference type="Gene3D" id="3.20.20.140">
    <property type="entry name" value="Metal-dependent hydrolases"/>
    <property type="match status" value="1"/>
</dbReference>
<keyword evidence="1" id="KW-0479">Metal-binding</keyword>
<comment type="caution">
    <text evidence="2">The sequence shown here is derived from an EMBL/GenBank/DDBJ whole genome shotgun (WGS) entry which is preliminary data.</text>
</comment>